<evidence type="ECO:0000256" key="4">
    <source>
        <dbReference type="ARBA" id="ARBA00022723"/>
    </source>
</evidence>
<protein>
    <recommendedName>
        <fullName evidence="8">Inositol-1-monophosphatase</fullName>
        <ecNumber evidence="8">3.1.3.25</ecNumber>
    </recommendedName>
</protein>
<dbReference type="InterPro" id="IPR033942">
    <property type="entry name" value="IMPase"/>
</dbReference>
<dbReference type="PRINTS" id="PR01959">
    <property type="entry name" value="SBIMPHPHTASE"/>
</dbReference>
<gene>
    <name evidence="9" type="ORF">AVDCRST_MAG11-2029</name>
</gene>
<dbReference type="CDD" id="cd01639">
    <property type="entry name" value="IMPase"/>
    <property type="match status" value="1"/>
</dbReference>
<dbReference type="GO" id="GO:0046854">
    <property type="term" value="P:phosphatidylinositol phosphate biosynthetic process"/>
    <property type="evidence" value="ECO:0007669"/>
    <property type="project" value="InterPro"/>
</dbReference>
<dbReference type="PANTHER" id="PTHR20854:SF4">
    <property type="entry name" value="INOSITOL-1-MONOPHOSPHATASE-RELATED"/>
    <property type="match status" value="1"/>
</dbReference>
<dbReference type="PROSITE" id="PS00630">
    <property type="entry name" value="IMP_2"/>
    <property type="match status" value="1"/>
</dbReference>
<evidence type="ECO:0000256" key="1">
    <source>
        <dbReference type="ARBA" id="ARBA00001033"/>
    </source>
</evidence>
<evidence type="ECO:0000256" key="8">
    <source>
        <dbReference type="RuleBase" id="RU364068"/>
    </source>
</evidence>
<evidence type="ECO:0000256" key="7">
    <source>
        <dbReference type="PIRSR" id="PIRSR600760-2"/>
    </source>
</evidence>
<feature type="binding site" evidence="7">
    <location>
        <position position="80"/>
    </location>
    <ligand>
        <name>Mg(2+)</name>
        <dbReference type="ChEBI" id="CHEBI:18420"/>
        <label>1</label>
        <note>catalytic</note>
    </ligand>
</feature>
<dbReference type="EC" id="3.1.3.25" evidence="8"/>
<evidence type="ECO:0000256" key="2">
    <source>
        <dbReference type="ARBA" id="ARBA00001946"/>
    </source>
</evidence>
<dbReference type="InterPro" id="IPR000760">
    <property type="entry name" value="Inositol_monophosphatase-like"/>
</dbReference>
<dbReference type="InterPro" id="IPR022337">
    <property type="entry name" value="Inositol_monophosphatase_SuhB"/>
</dbReference>
<sequence>LAAARGAAEQAAAVLRDHAGRRASLAWEAKSRTDFVSVADRAAEDVVREALLHAVPDAVVLGEEGSPDAAAGRGTVFVVDPLDGTTNFLHGYPWFGVSIAALVDGTPVAGVVRNVATGELFTATLGGGAFREAPGGAREPIAVSTESDPARALLGTGLPFKHAHHVAPYLRSLPRILGAVAGVRRAGAAVLDLCDVACGRFEAFWELELAPWDMAAGLVIAREAGALVTDLRGRPAPVAAGPIVAGNPAMHAWLLEQLVETAELLEG</sequence>
<dbReference type="AlphaFoldDB" id="A0A6J4L1T4"/>
<keyword evidence="6 7" id="KW-0460">Magnesium</keyword>
<feature type="binding site" evidence="7">
    <location>
        <position position="63"/>
    </location>
    <ligand>
        <name>Mg(2+)</name>
        <dbReference type="ChEBI" id="CHEBI:18420"/>
        <label>1</label>
        <note>catalytic</note>
    </ligand>
</feature>
<dbReference type="PRINTS" id="PR00377">
    <property type="entry name" value="IMPHPHTASES"/>
</dbReference>
<dbReference type="Gene3D" id="3.40.190.80">
    <property type="match status" value="1"/>
</dbReference>
<dbReference type="GO" id="GO:0008934">
    <property type="term" value="F:inositol monophosphate 1-phosphatase activity"/>
    <property type="evidence" value="ECO:0007669"/>
    <property type="project" value="InterPro"/>
</dbReference>
<evidence type="ECO:0000256" key="5">
    <source>
        <dbReference type="ARBA" id="ARBA00022801"/>
    </source>
</evidence>
<accession>A0A6J4L1T4</accession>
<evidence type="ECO:0000313" key="9">
    <source>
        <dbReference type="EMBL" id="CAA9321546.1"/>
    </source>
</evidence>
<comment type="cofactor">
    <cofactor evidence="2 7 8">
        <name>Mg(2+)</name>
        <dbReference type="ChEBI" id="CHEBI:18420"/>
    </cofactor>
</comment>
<feature type="binding site" evidence="7">
    <location>
        <position position="213"/>
    </location>
    <ligand>
        <name>Mg(2+)</name>
        <dbReference type="ChEBI" id="CHEBI:18420"/>
        <label>1</label>
        <note>catalytic</note>
    </ligand>
</feature>
<dbReference type="EMBL" id="CADCTU010000477">
    <property type="protein sequence ID" value="CAA9321546.1"/>
    <property type="molecule type" value="Genomic_DNA"/>
</dbReference>
<keyword evidence="4 7" id="KW-0479">Metal-binding</keyword>
<proteinExistence type="inferred from homology"/>
<dbReference type="InterPro" id="IPR020550">
    <property type="entry name" value="Inositol_monophosphatase_CS"/>
</dbReference>
<organism evidence="9">
    <name type="scientific">uncultured Gemmatimonadaceae bacterium</name>
    <dbReference type="NCBI Taxonomy" id="246130"/>
    <lineage>
        <taxon>Bacteria</taxon>
        <taxon>Pseudomonadati</taxon>
        <taxon>Gemmatimonadota</taxon>
        <taxon>Gemmatimonadia</taxon>
        <taxon>Gemmatimonadales</taxon>
        <taxon>Gemmatimonadaceae</taxon>
        <taxon>environmental samples</taxon>
    </lineage>
</organism>
<dbReference type="Gene3D" id="3.30.540.10">
    <property type="entry name" value="Fructose-1,6-Bisphosphatase, subunit A, domain 1"/>
    <property type="match status" value="1"/>
</dbReference>
<evidence type="ECO:0000256" key="6">
    <source>
        <dbReference type="ARBA" id="ARBA00022842"/>
    </source>
</evidence>
<name>A0A6J4L1T4_9BACT</name>
<dbReference type="SUPFAM" id="SSF56655">
    <property type="entry name" value="Carbohydrate phosphatase"/>
    <property type="match status" value="1"/>
</dbReference>
<dbReference type="GO" id="GO:0046872">
    <property type="term" value="F:metal ion binding"/>
    <property type="evidence" value="ECO:0007669"/>
    <property type="project" value="UniProtKB-KW"/>
</dbReference>
<dbReference type="PANTHER" id="PTHR20854">
    <property type="entry name" value="INOSITOL MONOPHOSPHATASE"/>
    <property type="match status" value="1"/>
</dbReference>
<feature type="binding site" evidence="7">
    <location>
        <position position="82"/>
    </location>
    <ligand>
        <name>Mg(2+)</name>
        <dbReference type="ChEBI" id="CHEBI:18420"/>
        <label>1</label>
        <note>catalytic</note>
    </ligand>
</feature>
<dbReference type="Pfam" id="PF00459">
    <property type="entry name" value="Inositol_P"/>
    <property type="match status" value="1"/>
</dbReference>
<dbReference type="InterPro" id="IPR020583">
    <property type="entry name" value="Inositol_monoP_metal-BS"/>
</dbReference>
<comment type="catalytic activity">
    <reaction evidence="1 8">
        <text>a myo-inositol phosphate + H2O = myo-inositol + phosphate</text>
        <dbReference type="Rhea" id="RHEA:24056"/>
        <dbReference type="ChEBI" id="CHEBI:15377"/>
        <dbReference type="ChEBI" id="CHEBI:17268"/>
        <dbReference type="ChEBI" id="CHEBI:43474"/>
        <dbReference type="ChEBI" id="CHEBI:84139"/>
        <dbReference type="EC" id="3.1.3.25"/>
    </reaction>
</comment>
<keyword evidence="5 8" id="KW-0378">Hydrolase</keyword>
<evidence type="ECO:0000256" key="3">
    <source>
        <dbReference type="ARBA" id="ARBA00009759"/>
    </source>
</evidence>
<dbReference type="PROSITE" id="PS00629">
    <property type="entry name" value="IMP_1"/>
    <property type="match status" value="1"/>
</dbReference>
<comment type="similarity">
    <text evidence="3 8">Belongs to the inositol monophosphatase superfamily.</text>
</comment>
<feature type="binding site" evidence="7">
    <location>
        <position position="83"/>
    </location>
    <ligand>
        <name>Mg(2+)</name>
        <dbReference type="ChEBI" id="CHEBI:18420"/>
        <label>1</label>
        <note>catalytic</note>
    </ligand>
</feature>
<feature type="non-terminal residue" evidence="9">
    <location>
        <position position="1"/>
    </location>
</feature>
<dbReference type="GO" id="GO:0007165">
    <property type="term" value="P:signal transduction"/>
    <property type="evidence" value="ECO:0007669"/>
    <property type="project" value="TreeGrafter"/>
</dbReference>
<dbReference type="FunFam" id="3.30.540.10:FF:000003">
    <property type="entry name" value="Inositol-1-monophosphatase"/>
    <property type="match status" value="1"/>
</dbReference>
<dbReference type="GO" id="GO:0006020">
    <property type="term" value="P:inositol metabolic process"/>
    <property type="evidence" value="ECO:0007669"/>
    <property type="project" value="TreeGrafter"/>
</dbReference>
<reference evidence="9" key="1">
    <citation type="submission" date="2020-02" db="EMBL/GenBank/DDBJ databases">
        <authorList>
            <person name="Meier V. D."/>
        </authorList>
    </citation>
    <scope>NUCLEOTIDE SEQUENCE</scope>
    <source>
        <strain evidence="9">AVDCRST_MAG11</strain>
    </source>
</reference>